<proteinExistence type="predicted"/>
<evidence type="ECO:0000313" key="5">
    <source>
        <dbReference type="Proteomes" id="UP000053433"/>
    </source>
</evidence>
<organism evidence="2 4">
    <name type="scientific">Ruthenibacterium lactatiformans</name>
    <dbReference type="NCBI Taxonomy" id="1550024"/>
    <lineage>
        <taxon>Bacteria</taxon>
        <taxon>Bacillati</taxon>
        <taxon>Bacillota</taxon>
        <taxon>Clostridia</taxon>
        <taxon>Eubacteriales</taxon>
        <taxon>Oscillospiraceae</taxon>
        <taxon>Ruthenibacterium</taxon>
    </lineage>
</organism>
<dbReference type="Proteomes" id="UP000053433">
    <property type="component" value="Unassembled WGS sequence"/>
</dbReference>
<dbReference type="GeneID" id="42855073"/>
<reference evidence="3 5" key="2">
    <citation type="submission" date="2015-10" db="EMBL/GenBank/DDBJ databases">
        <title>A novel member of the family Ruminococcaceae isolated from human faeces.</title>
        <authorList>
            <person name="Shkoporov A.N."/>
            <person name="Chaplin A.V."/>
            <person name="Motuzova O.V."/>
            <person name="Kafarskaia L.I."/>
            <person name="Efimov B.A."/>
        </authorList>
    </citation>
    <scope>NUCLEOTIDE SEQUENCE [LARGE SCALE GENOMIC DNA]</scope>
    <source>
        <strain evidence="3 5">668</strain>
    </source>
</reference>
<reference evidence="2" key="1">
    <citation type="submission" date="2015-02" db="EMBL/GenBank/DDBJ databases">
        <title>A novel member of the family Ruminococcaceae isolated from human feces.</title>
        <authorList>
            <person name="Shkoporov A.N."/>
            <person name="Chaplin A.V."/>
            <person name="Motuzova O.V."/>
            <person name="Kafarskaia L.I."/>
            <person name="Khokhlova E.V."/>
            <person name="Efimov B.A."/>
        </authorList>
    </citation>
    <scope>NUCLEOTIDE SEQUENCE [LARGE SCALE GENOMIC DNA]</scope>
    <source>
        <strain evidence="2">585-1</strain>
    </source>
</reference>
<accession>A0A0D8J3H9</accession>
<sequence>MVTECVAILAISLCLVVVFIRAGHGDYAASVTPILAVPFVHLLALPVSWWTDSLFPALAPQSVVAFADIAAVVVSCLMIMSFSGKIRNRKNKKLYVVMLGGYNIILTCTFVHRTLAVLWK</sequence>
<keyword evidence="1" id="KW-1133">Transmembrane helix</keyword>
<gene>
    <name evidence="3" type="ORF">ASJ35_01055</name>
    <name evidence="2" type="ORF">TQ39_00280</name>
</gene>
<accession>A0A0W7TVQ8</accession>
<evidence type="ECO:0000313" key="2">
    <source>
        <dbReference type="EMBL" id="KJF41304.1"/>
    </source>
</evidence>
<dbReference type="AlphaFoldDB" id="A0A0D8J3H9"/>
<feature type="transmembrane region" description="Helical" evidence="1">
    <location>
        <begin position="63"/>
        <end position="82"/>
    </location>
</feature>
<dbReference type="RefSeq" id="WP_050004151.1">
    <property type="nucleotide sequence ID" value="NZ_CAOJUJ010000002.1"/>
</dbReference>
<keyword evidence="1" id="KW-0812">Transmembrane</keyword>
<feature type="transmembrane region" description="Helical" evidence="1">
    <location>
        <begin position="31"/>
        <end position="51"/>
    </location>
</feature>
<feature type="transmembrane region" description="Helical" evidence="1">
    <location>
        <begin position="6"/>
        <end position="24"/>
    </location>
</feature>
<evidence type="ECO:0000313" key="3">
    <source>
        <dbReference type="EMBL" id="KUE77904.1"/>
    </source>
</evidence>
<comment type="caution">
    <text evidence="2">The sequence shown here is derived from an EMBL/GenBank/DDBJ whole genome shotgun (WGS) entry which is preliminary data.</text>
</comment>
<keyword evidence="1" id="KW-0472">Membrane</keyword>
<protein>
    <submittedName>
        <fullName evidence="2">Uncharacterized protein</fullName>
    </submittedName>
</protein>
<dbReference type="Proteomes" id="UP000032483">
    <property type="component" value="Unassembled WGS sequence"/>
</dbReference>
<evidence type="ECO:0000313" key="4">
    <source>
        <dbReference type="Proteomes" id="UP000032483"/>
    </source>
</evidence>
<dbReference type="EMBL" id="JXXK01000001">
    <property type="protein sequence ID" value="KJF41304.1"/>
    <property type="molecule type" value="Genomic_DNA"/>
</dbReference>
<evidence type="ECO:0000256" key="1">
    <source>
        <dbReference type="SAM" id="Phobius"/>
    </source>
</evidence>
<feature type="transmembrane region" description="Helical" evidence="1">
    <location>
        <begin position="94"/>
        <end position="119"/>
    </location>
</feature>
<name>A0A0D8J3H9_9FIRM</name>
<dbReference type="EMBL" id="LMUA01000001">
    <property type="protein sequence ID" value="KUE77904.1"/>
    <property type="molecule type" value="Genomic_DNA"/>
</dbReference>
<keyword evidence="4" id="KW-1185">Reference proteome</keyword>